<organism evidence="1 2">
    <name type="scientific">Diphasiastrum complanatum</name>
    <name type="common">Issler's clubmoss</name>
    <name type="synonym">Lycopodium complanatum</name>
    <dbReference type="NCBI Taxonomy" id="34168"/>
    <lineage>
        <taxon>Eukaryota</taxon>
        <taxon>Viridiplantae</taxon>
        <taxon>Streptophyta</taxon>
        <taxon>Embryophyta</taxon>
        <taxon>Tracheophyta</taxon>
        <taxon>Lycopodiopsida</taxon>
        <taxon>Lycopodiales</taxon>
        <taxon>Lycopodiaceae</taxon>
        <taxon>Lycopodioideae</taxon>
        <taxon>Diphasiastrum</taxon>
    </lineage>
</organism>
<sequence length="148" mass="16888">MLFNMTTIFASPPSFEPIPASWLMIDSIKFDMCNESLLLHLRAKKHYSNRTLPFLACAPNKVDKFSHTYRSLRQIYVVYVGIGQAKLNIGSCSLIIHFPFKQGSWIGWWTQCHSQYFKVTVSNSLILTCQLCSPSNLTMGNLSMLEET</sequence>
<proteinExistence type="predicted"/>
<dbReference type="EMBL" id="CM055109">
    <property type="protein sequence ID" value="KAJ7523786.1"/>
    <property type="molecule type" value="Genomic_DNA"/>
</dbReference>
<keyword evidence="2" id="KW-1185">Reference proteome</keyword>
<accession>A0ACC2B1Z3</accession>
<evidence type="ECO:0000313" key="1">
    <source>
        <dbReference type="EMBL" id="KAJ7523786.1"/>
    </source>
</evidence>
<evidence type="ECO:0000313" key="2">
    <source>
        <dbReference type="Proteomes" id="UP001162992"/>
    </source>
</evidence>
<reference evidence="2" key="1">
    <citation type="journal article" date="2024" name="Proc. Natl. Acad. Sci. U.S.A.">
        <title>Extraordinary preservation of gene collinearity over three hundred million years revealed in homosporous lycophytes.</title>
        <authorList>
            <person name="Li C."/>
            <person name="Wickell D."/>
            <person name="Kuo L.Y."/>
            <person name="Chen X."/>
            <person name="Nie B."/>
            <person name="Liao X."/>
            <person name="Peng D."/>
            <person name="Ji J."/>
            <person name="Jenkins J."/>
            <person name="Williams M."/>
            <person name="Shu S."/>
            <person name="Plott C."/>
            <person name="Barry K."/>
            <person name="Rajasekar S."/>
            <person name="Grimwood J."/>
            <person name="Han X."/>
            <person name="Sun S."/>
            <person name="Hou Z."/>
            <person name="He W."/>
            <person name="Dai G."/>
            <person name="Sun C."/>
            <person name="Schmutz J."/>
            <person name="Leebens-Mack J.H."/>
            <person name="Li F.W."/>
            <person name="Wang L."/>
        </authorList>
    </citation>
    <scope>NUCLEOTIDE SEQUENCE [LARGE SCALE GENOMIC DNA]</scope>
    <source>
        <strain evidence="2">cv. PW_Plant_1</strain>
    </source>
</reference>
<name>A0ACC2B1Z3_DIPCM</name>
<gene>
    <name evidence="1" type="ORF">O6H91_18G062800</name>
</gene>
<dbReference type="Proteomes" id="UP001162992">
    <property type="component" value="Chromosome 18"/>
</dbReference>
<comment type="caution">
    <text evidence="1">The sequence shown here is derived from an EMBL/GenBank/DDBJ whole genome shotgun (WGS) entry which is preliminary data.</text>
</comment>
<protein>
    <submittedName>
        <fullName evidence="1">Uncharacterized protein</fullName>
    </submittedName>
</protein>